<evidence type="ECO:0000313" key="2">
    <source>
        <dbReference type="EMBL" id="ELU43096.1"/>
    </source>
</evidence>
<accession>L8WYC0</accession>
<dbReference type="Proteomes" id="UP000011668">
    <property type="component" value="Unassembled WGS sequence"/>
</dbReference>
<name>L8WYC0_THACA</name>
<dbReference type="HOGENOM" id="CLU_3015836_0_0_1"/>
<protein>
    <submittedName>
        <fullName evidence="2">Uncharacterized protein</fullName>
    </submittedName>
</protein>
<evidence type="ECO:0000256" key="1">
    <source>
        <dbReference type="SAM" id="SignalP"/>
    </source>
</evidence>
<organism evidence="2 3">
    <name type="scientific">Thanatephorus cucumeris (strain AG1-IA)</name>
    <name type="common">Rice sheath blight fungus</name>
    <name type="synonym">Rhizoctonia solani</name>
    <dbReference type="NCBI Taxonomy" id="983506"/>
    <lineage>
        <taxon>Eukaryota</taxon>
        <taxon>Fungi</taxon>
        <taxon>Dikarya</taxon>
        <taxon>Basidiomycota</taxon>
        <taxon>Agaricomycotina</taxon>
        <taxon>Agaricomycetes</taxon>
        <taxon>Cantharellales</taxon>
        <taxon>Ceratobasidiaceae</taxon>
        <taxon>Rhizoctonia</taxon>
        <taxon>Rhizoctonia solani AG-1</taxon>
    </lineage>
</organism>
<dbReference type="AlphaFoldDB" id="L8WYC0"/>
<keyword evidence="1" id="KW-0732">Signal</keyword>
<reference evidence="2 3" key="1">
    <citation type="journal article" date="2013" name="Nat. Commun.">
        <title>The evolution and pathogenic mechanisms of the rice sheath blight pathogen.</title>
        <authorList>
            <person name="Zheng A."/>
            <person name="Lin R."/>
            <person name="Xu L."/>
            <person name="Qin P."/>
            <person name="Tang C."/>
            <person name="Ai P."/>
            <person name="Zhang D."/>
            <person name="Liu Y."/>
            <person name="Sun Z."/>
            <person name="Feng H."/>
            <person name="Wang Y."/>
            <person name="Chen Y."/>
            <person name="Liang X."/>
            <person name="Fu R."/>
            <person name="Li Q."/>
            <person name="Zhang J."/>
            <person name="Yu X."/>
            <person name="Xie Z."/>
            <person name="Ding L."/>
            <person name="Guan P."/>
            <person name="Tang J."/>
            <person name="Liang Y."/>
            <person name="Wang S."/>
            <person name="Deng Q."/>
            <person name="Li S."/>
            <person name="Zhu J."/>
            <person name="Wang L."/>
            <person name="Liu H."/>
            <person name="Li P."/>
        </authorList>
    </citation>
    <scope>NUCLEOTIDE SEQUENCE [LARGE SCALE GENOMIC DNA]</scope>
    <source>
        <strain evidence="3">AG-1 IA</strain>
    </source>
</reference>
<keyword evidence="3" id="KW-1185">Reference proteome</keyword>
<sequence>MHLARLGLLLPGLLLLSQQYVHSLLTGLRHTRWSLSCLTLLVTTPRQVNPKLLRYG</sequence>
<evidence type="ECO:0000313" key="3">
    <source>
        <dbReference type="Proteomes" id="UP000011668"/>
    </source>
</evidence>
<comment type="caution">
    <text evidence="2">The sequence shown here is derived from an EMBL/GenBank/DDBJ whole genome shotgun (WGS) entry which is preliminary data.</text>
</comment>
<dbReference type="EMBL" id="AFRT01000608">
    <property type="protein sequence ID" value="ELU43096.1"/>
    <property type="molecule type" value="Genomic_DNA"/>
</dbReference>
<proteinExistence type="predicted"/>
<feature type="chain" id="PRO_5003997650" evidence="1">
    <location>
        <begin position="24"/>
        <end position="56"/>
    </location>
</feature>
<feature type="signal peptide" evidence="1">
    <location>
        <begin position="1"/>
        <end position="23"/>
    </location>
</feature>
<gene>
    <name evidence="2" type="ORF">AG1IA_02879</name>
</gene>